<dbReference type="Proteomes" id="UP000066480">
    <property type="component" value="Chromosome"/>
</dbReference>
<comment type="catalytic activity">
    <reaction evidence="1">
        <text>(4aS,6R)-4a-hydroxy-L-erythro-5,6,7,8-tetrahydrobiopterin = (6R)-L-erythro-6,7-dihydrobiopterin + H2O</text>
        <dbReference type="Rhea" id="RHEA:11920"/>
        <dbReference type="ChEBI" id="CHEBI:15377"/>
        <dbReference type="ChEBI" id="CHEBI:15642"/>
        <dbReference type="ChEBI" id="CHEBI:43120"/>
        <dbReference type="EC" id="4.2.1.96"/>
    </reaction>
</comment>
<evidence type="ECO:0000259" key="6">
    <source>
        <dbReference type="Pfam" id="PF18029"/>
    </source>
</evidence>
<dbReference type="EC" id="4.2.1.96" evidence="3"/>
<dbReference type="OrthoDB" id="15077at2"/>
<evidence type="ECO:0000256" key="2">
    <source>
        <dbReference type="ARBA" id="ARBA00006472"/>
    </source>
</evidence>
<evidence type="ECO:0000256" key="1">
    <source>
        <dbReference type="ARBA" id="ARBA00001554"/>
    </source>
</evidence>
<dbReference type="InterPro" id="IPR001533">
    <property type="entry name" value="Pterin_deHydtase"/>
</dbReference>
<name>A0A0K1JGH6_9MICO</name>
<dbReference type="EMBL" id="CP011112">
    <property type="protein sequence ID" value="AKU15817.1"/>
    <property type="molecule type" value="Genomic_DNA"/>
</dbReference>
<protein>
    <recommendedName>
        <fullName evidence="4">Putative pterin-4-alpha-carbinolamine dehydratase</fullName>
        <ecNumber evidence="3">4.2.1.96</ecNumber>
    </recommendedName>
</protein>
<dbReference type="PATRIC" id="fig|571913.6.peg.1649"/>
<dbReference type="Gene3D" id="3.10.180.10">
    <property type="entry name" value="2,3-Dihydroxybiphenyl 1,2-Dioxygenase, domain 1"/>
    <property type="match status" value="1"/>
</dbReference>
<comment type="similarity">
    <text evidence="2">Belongs to the pterin-4-alpha-carbinolamine dehydratase family.</text>
</comment>
<reference evidence="7 8" key="1">
    <citation type="submission" date="2015-03" db="EMBL/GenBank/DDBJ databases">
        <title>Luteipulveratus halotolerans sp. nov., a novel actinobacterium (Dermacoccaceae) from Sarawak, Malaysia.</title>
        <authorList>
            <person name="Juboi H."/>
            <person name="Basik A."/>
            <person name="Shamsul S.S."/>
            <person name="Arnold P."/>
            <person name="Schmitt E.K."/>
            <person name="Sanglier J.-J."/>
            <person name="Yeo T."/>
        </authorList>
    </citation>
    <scope>NUCLEOTIDE SEQUENCE [LARGE SCALE GENOMIC DNA]</scope>
    <source>
        <strain evidence="7 8">MN07-A0370</strain>
    </source>
</reference>
<dbReference type="GO" id="GO:0006729">
    <property type="term" value="P:tetrahydrobiopterin biosynthetic process"/>
    <property type="evidence" value="ECO:0007669"/>
    <property type="project" value="InterPro"/>
</dbReference>
<dbReference type="RefSeq" id="WP_052590894.1">
    <property type="nucleotide sequence ID" value="NZ_CP011112.1"/>
</dbReference>
<accession>A0A0K1JGH6</accession>
<dbReference type="InterPro" id="IPR041581">
    <property type="entry name" value="Glyoxalase_6"/>
</dbReference>
<evidence type="ECO:0000313" key="7">
    <source>
        <dbReference type="EMBL" id="AKU15817.1"/>
    </source>
</evidence>
<dbReference type="Gene3D" id="3.30.1360.20">
    <property type="entry name" value="Transcriptional coactivator/pterin dehydratase"/>
    <property type="match status" value="1"/>
</dbReference>
<evidence type="ECO:0000256" key="4">
    <source>
        <dbReference type="ARBA" id="ARBA00021735"/>
    </source>
</evidence>
<sequence>MPTRVPAPEFATLGLDDWRYVAGTLEATFRLTSYAEAGAFASRVAAAADKLGHHPAINVRYPGVVHVVTTTHEIHAVSERDLALARKLSELAIGASVVSDPRASLVVELAIDALDIDAVRPFWKALLAYEDEPPWVEGDTIRAISDPRGVGPAVWFQQMDEPREQRNRIHFDVLMPHDVAEQRLADALAAGGHLVSDTRAKAFWILADAEGNEACICTWQDRE</sequence>
<evidence type="ECO:0000256" key="3">
    <source>
        <dbReference type="ARBA" id="ARBA00013252"/>
    </source>
</evidence>
<keyword evidence="5" id="KW-0456">Lyase</keyword>
<organism evidence="7 8">
    <name type="scientific">Luteipulveratus mongoliensis</name>
    <dbReference type="NCBI Taxonomy" id="571913"/>
    <lineage>
        <taxon>Bacteria</taxon>
        <taxon>Bacillati</taxon>
        <taxon>Actinomycetota</taxon>
        <taxon>Actinomycetes</taxon>
        <taxon>Micrococcales</taxon>
        <taxon>Dermacoccaceae</taxon>
        <taxon>Luteipulveratus</taxon>
    </lineage>
</organism>
<dbReference type="PANTHER" id="PTHR35908:SF1">
    <property type="entry name" value="CONSERVED PROTEIN"/>
    <property type="match status" value="1"/>
</dbReference>
<dbReference type="PANTHER" id="PTHR35908">
    <property type="entry name" value="HYPOTHETICAL FUSION PROTEIN"/>
    <property type="match status" value="1"/>
</dbReference>
<dbReference type="InterPro" id="IPR036428">
    <property type="entry name" value="PCD_sf"/>
</dbReference>
<dbReference type="AlphaFoldDB" id="A0A0K1JGH6"/>
<dbReference type="GO" id="GO:0008124">
    <property type="term" value="F:4-alpha-hydroxytetrahydrobiopterin dehydratase activity"/>
    <property type="evidence" value="ECO:0007669"/>
    <property type="project" value="UniProtKB-EC"/>
</dbReference>
<dbReference type="KEGG" id="lmoi:VV02_08045"/>
<feature type="domain" description="Glyoxalase-like" evidence="6">
    <location>
        <begin position="109"/>
        <end position="217"/>
    </location>
</feature>
<dbReference type="STRING" id="571913.VV02_08045"/>
<keyword evidence="8" id="KW-1185">Reference proteome</keyword>
<proteinExistence type="inferred from homology"/>
<dbReference type="Pfam" id="PF18029">
    <property type="entry name" value="Glyoxalase_6"/>
    <property type="match status" value="1"/>
</dbReference>
<dbReference type="Pfam" id="PF01329">
    <property type="entry name" value="Pterin_4a"/>
    <property type="match status" value="1"/>
</dbReference>
<dbReference type="SUPFAM" id="SSF55248">
    <property type="entry name" value="PCD-like"/>
    <property type="match status" value="1"/>
</dbReference>
<evidence type="ECO:0000313" key="8">
    <source>
        <dbReference type="Proteomes" id="UP000066480"/>
    </source>
</evidence>
<evidence type="ECO:0000256" key="5">
    <source>
        <dbReference type="ARBA" id="ARBA00023239"/>
    </source>
</evidence>
<gene>
    <name evidence="7" type="ORF">VV02_08045</name>
</gene>
<dbReference type="InterPro" id="IPR029068">
    <property type="entry name" value="Glyas_Bleomycin-R_OHBP_Dase"/>
</dbReference>